<name>A0A0G4PB98_PENC3</name>
<evidence type="ECO:0000313" key="2">
    <source>
        <dbReference type="Proteomes" id="UP000053732"/>
    </source>
</evidence>
<dbReference type="Proteomes" id="UP000053732">
    <property type="component" value="Unassembled WGS sequence"/>
</dbReference>
<accession>A0A0G4PB98</accession>
<keyword evidence="2" id="KW-1185">Reference proteome</keyword>
<protein>
    <submittedName>
        <fullName evidence="1">Zinc finger, AN1-type</fullName>
    </submittedName>
</protein>
<dbReference type="SUPFAM" id="SSF118310">
    <property type="entry name" value="AN1-like Zinc finger"/>
    <property type="match status" value="1"/>
</dbReference>
<dbReference type="InterPro" id="IPR051678">
    <property type="entry name" value="AGP_Transferase"/>
</dbReference>
<reference evidence="1 2" key="1">
    <citation type="journal article" date="2014" name="Nat. Commun.">
        <title>Multiple recent horizontal transfers of a large genomic region in cheese making fungi.</title>
        <authorList>
            <person name="Cheeseman K."/>
            <person name="Ropars J."/>
            <person name="Renault P."/>
            <person name="Dupont J."/>
            <person name="Gouzy J."/>
            <person name="Branca A."/>
            <person name="Abraham A.L."/>
            <person name="Ceppi M."/>
            <person name="Conseiller E."/>
            <person name="Debuchy R."/>
            <person name="Malagnac F."/>
            <person name="Goarin A."/>
            <person name="Silar P."/>
            <person name="Lacoste S."/>
            <person name="Sallet E."/>
            <person name="Bensimon A."/>
            <person name="Giraud T."/>
            <person name="Brygoo Y."/>
        </authorList>
    </citation>
    <scope>NUCLEOTIDE SEQUENCE [LARGE SCALE GENOMIC DNA]</scope>
    <source>
        <strain evidence="2">FM 013</strain>
    </source>
</reference>
<dbReference type="SUPFAM" id="SSF56112">
    <property type="entry name" value="Protein kinase-like (PK-like)"/>
    <property type="match status" value="1"/>
</dbReference>
<dbReference type="AlphaFoldDB" id="A0A0G4PB98"/>
<dbReference type="InterPro" id="IPR011009">
    <property type="entry name" value="Kinase-like_dom_sf"/>
</dbReference>
<dbReference type="STRING" id="1429867.A0A0G4PB98"/>
<proteinExistence type="predicted"/>
<sequence length="468" mass="53554">MPHWSCEWESCNKPAAQRAGDCLLCDRHFCRTHRREPWHKCPKPEENWESYSAQYAATEARHIDELCLRIDRSKLCFHASMLREGILCTVDLSRKSLSAMMGNQNCHAEITFDDNVKWLARFRLARTSSPPREVRDWILRSEAATMTYLQRYTCIPTPKIFDWACESDSENPLGVDYILMEKLDGKSLDWQAATPQQKEKVMQQLVDIYLEIDRHPFEAIGSLVSTGGDIINLQGLAHESAIAGDIISLQGLAHQSTFRIGKGPLGPFSSSLEGSQAILESYLAMIASGEIDPCYPVDTYLVHRFRQDIVSTLFKDVPLSDQFFLKHPDDKGDHILVNDCFDIVGIIDWEWTQTVSKAEAFCSPCMMWPVGEFYKGFNELAADELRLAAIFRERGREDLAICVVEGRRVQRFFFALGPESSFLNMQTLPRLFAGLQRAFNFKDEDWETWKSKALKKWKDDDLLLGLLS</sequence>
<dbReference type="PANTHER" id="PTHR21310:SF15">
    <property type="entry name" value="AMINOGLYCOSIDE PHOSPHOTRANSFERASE DOMAIN-CONTAINING PROTEIN"/>
    <property type="match status" value="1"/>
</dbReference>
<dbReference type="EMBL" id="HG793143">
    <property type="protein sequence ID" value="CRL23603.1"/>
    <property type="molecule type" value="Genomic_DNA"/>
</dbReference>
<dbReference type="Gene3D" id="4.10.1110.10">
    <property type="entry name" value="AN1-like Zinc finger"/>
    <property type="match status" value="1"/>
</dbReference>
<gene>
    <name evidence="1" type="ORF">PCAMFM013_S010g000041</name>
</gene>
<organism evidence="1 2">
    <name type="scientific">Penicillium camemberti (strain FM 013)</name>
    <dbReference type="NCBI Taxonomy" id="1429867"/>
    <lineage>
        <taxon>Eukaryota</taxon>
        <taxon>Fungi</taxon>
        <taxon>Dikarya</taxon>
        <taxon>Ascomycota</taxon>
        <taxon>Pezizomycotina</taxon>
        <taxon>Eurotiomycetes</taxon>
        <taxon>Eurotiomycetidae</taxon>
        <taxon>Eurotiales</taxon>
        <taxon>Aspergillaceae</taxon>
        <taxon>Penicillium</taxon>
    </lineage>
</organism>
<evidence type="ECO:0000313" key="1">
    <source>
        <dbReference type="EMBL" id="CRL23603.1"/>
    </source>
</evidence>
<dbReference type="InterPro" id="IPR035896">
    <property type="entry name" value="AN1-like_Znf"/>
</dbReference>
<dbReference type="PANTHER" id="PTHR21310">
    <property type="entry name" value="AMINOGLYCOSIDE PHOSPHOTRANSFERASE-RELATED-RELATED"/>
    <property type="match status" value="1"/>
</dbReference>